<protein>
    <submittedName>
        <fullName evidence="7">TetR family transcriptional regulator</fullName>
    </submittedName>
</protein>
<accession>A0A4R1HV57</accession>
<dbReference type="RefSeq" id="WP_243653248.1">
    <property type="nucleotide sequence ID" value="NZ_SMFZ01000001.1"/>
</dbReference>
<comment type="caution">
    <text evidence="7">The sequence shown here is derived from an EMBL/GenBank/DDBJ whole genome shotgun (WGS) entry which is preliminary data.</text>
</comment>
<keyword evidence="8" id="KW-1185">Reference proteome</keyword>
<feature type="domain" description="HTH tetR-type" evidence="6">
    <location>
        <begin position="49"/>
        <end position="109"/>
    </location>
</feature>
<name>A0A4R1HV57_PSEEN</name>
<dbReference type="InterPro" id="IPR001647">
    <property type="entry name" value="HTH_TetR"/>
</dbReference>
<evidence type="ECO:0000313" key="7">
    <source>
        <dbReference type="EMBL" id="TCK24865.1"/>
    </source>
</evidence>
<dbReference type="InterPro" id="IPR011075">
    <property type="entry name" value="TetR_C"/>
</dbReference>
<feature type="DNA-binding region" description="H-T-H motif" evidence="4">
    <location>
        <begin position="72"/>
        <end position="91"/>
    </location>
</feature>
<reference evidence="7 8" key="1">
    <citation type="submission" date="2019-03" db="EMBL/GenBank/DDBJ databases">
        <title>Sequencing the genomes of 1000 actinobacteria strains.</title>
        <authorList>
            <person name="Klenk H.-P."/>
        </authorList>
    </citation>
    <scope>NUCLEOTIDE SEQUENCE [LARGE SCALE GENOMIC DNA]</scope>
    <source>
        <strain evidence="7 8">DSM 44969</strain>
    </source>
</reference>
<evidence type="ECO:0000313" key="8">
    <source>
        <dbReference type="Proteomes" id="UP000295560"/>
    </source>
</evidence>
<feature type="compositionally biased region" description="Low complexity" evidence="5">
    <location>
        <begin position="1"/>
        <end position="28"/>
    </location>
</feature>
<feature type="compositionally biased region" description="Low complexity" evidence="5">
    <location>
        <begin position="35"/>
        <end position="49"/>
    </location>
</feature>
<evidence type="ECO:0000256" key="1">
    <source>
        <dbReference type="ARBA" id="ARBA00023015"/>
    </source>
</evidence>
<dbReference type="Pfam" id="PF00440">
    <property type="entry name" value="TetR_N"/>
    <property type="match status" value="1"/>
</dbReference>
<dbReference type="SUPFAM" id="SSF48498">
    <property type="entry name" value="Tetracyclin repressor-like, C-terminal domain"/>
    <property type="match status" value="1"/>
</dbReference>
<dbReference type="EMBL" id="SMFZ01000001">
    <property type="protein sequence ID" value="TCK24865.1"/>
    <property type="molecule type" value="Genomic_DNA"/>
</dbReference>
<dbReference type="SUPFAM" id="SSF46689">
    <property type="entry name" value="Homeodomain-like"/>
    <property type="match status" value="1"/>
</dbReference>
<evidence type="ECO:0000256" key="5">
    <source>
        <dbReference type="SAM" id="MobiDB-lite"/>
    </source>
</evidence>
<dbReference type="Gene3D" id="1.10.10.60">
    <property type="entry name" value="Homeodomain-like"/>
    <property type="match status" value="1"/>
</dbReference>
<dbReference type="PANTHER" id="PTHR30055">
    <property type="entry name" value="HTH-TYPE TRANSCRIPTIONAL REGULATOR RUTR"/>
    <property type="match status" value="1"/>
</dbReference>
<feature type="region of interest" description="Disordered" evidence="5">
    <location>
        <begin position="1"/>
        <end position="49"/>
    </location>
</feature>
<keyword evidence="1" id="KW-0805">Transcription regulation</keyword>
<dbReference type="GO" id="GO:0000976">
    <property type="term" value="F:transcription cis-regulatory region binding"/>
    <property type="evidence" value="ECO:0007669"/>
    <property type="project" value="TreeGrafter"/>
</dbReference>
<dbReference type="GO" id="GO:0003700">
    <property type="term" value="F:DNA-binding transcription factor activity"/>
    <property type="evidence" value="ECO:0007669"/>
    <property type="project" value="TreeGrafter"/>
</dbReference>
<evidence type="ECO:0000259" key="6">
    <source>
        <dbReference type="PROSITE" id="PS50977"/>
    </source>
</evidence>
<dbReference type="PROSITE" id="PS50977">
    <property type="entry name" value="HTH_TETR_2"/>
    <property type="match status" value="1"/>
</dbReference>
<organism evidence="7 8">
    <name type="scientific">Pseudonocardia endophytica</name>
    <dbReference type="NCBI Taxonomy" id="401976"/>
    <lineage>
        <taxon>Bacteria</taxon>
        <taxon>Bacillati</taxon>
        <taxon>Actinomycetota</taxon>
        <taxon>Actinomycetes</taxon>
        <taxon>Pseudonocardiales</taxon>
        <taxon>Pseudonocardiaceae</taxon>
        <taxon>Pseudonocardia</taxon>
    </lineage>
</organism>
<gene>
    <name evidence="7" type="ORF">EV378_0658</name>
</gene>
<dbReference type="Proteomes" id="UP000295560">
    <property type="component" value="Unassembled WGS sequence"/>
</dbReference>
<dbReference type="AlphaFoldDB" id="A0A4R1HV57"/>
<dbReference type="PANTHER" id="PTHR30055:SF148">
    <property type="entry name" value="TETR-FAMILY TRANSCRIPTIONAL REGULATOR"/>
    <property type="match status" value="1"/>
</dbReference>
<dbReference type="InterPro" id="IPR036271">
    <property type="entry name" value="Tet_transcr_reg_TetR-rel_C_sf"/>
</dbReference>
<proteinExistence type="predicted"/>
<dbReference type="Pfam" id="PF16859">
    <property type="entry name" value="TetR_C_11"/>
    <property type="match status" value="1"/>
</dbReference>
<keyword evidence="3" id="KW-0804">Transcription</keyword>
<dbReference type="Gene3D" id="1.10.357.10">
    <property type="entry name" value="Tetracycline Repressor, domain 2"/>
    <property type="match status" value="1"/>
</dbReference>
<evidence type="ECO:0000256" key="4">
    <source>
        <dbReference type="PROSITE-ProRule" id="PRU00335"/>
    </source>
</evidence>
<dbReference type="InterPro" id="IPR009057">
    <property type="entry name" value="Homeodomain-like_sf"/>
</dbReference>
<evidence type="ECO:0000256" key="2">
    <source>
        <dbReference type="ARBA" id="ARBA00023125"/>
    </source>
</evidence>
<sequence length="231" mass="23464">MSAGPAGRTSAPSGSSGTPSTGSGPDAGARTGIDGRSAPGTRRPGGRTARVREAALAATLEVLTDKGFDGLSVDAVATRSGVHRATLHRRWGDVGGLLADALDSSAGEGWTPPDTGSLDDDLAAINEEVREALVAPRSVTAAVIAASFRSEPAAAAMRRFLADRYERSAVVVDRAVARGDAVEGTDAHTVLLAATAPVYHRVLLLGDPPDAATARRYAELAAAAVTGHPQP</sequence>
<dbReference type="InterPro" id="IPR050109">
    <property type="entry name" value="HTH-type_TetR-like_transc_reg"/>
</dbReference>
<keyword evidence="2 4" id="KW-0238">DNA-binding</keyword>
<evidence type="ECO:0000256" key="3">
    <source>
        <dbReference type="ARBA" id="ARBA00023163"/>
    </source>
</evidence>